<comment type="PTM">
    <text evidence="7">Carbamylation allows a single lysine to coordinate two nickel ions.</text>
</comment>
<organism evidence="14 15">
    <name type="scientific">Rivibacter subsaxonicus</name>
    <dbReference type="NCBI Taxonomy" id="457575"/>
    <lineage>
        <taxon>Bacteria</taxon>
        <taxon>Pseudomonadati</taxon>
        <taxon>Pseudomonadota</taxon>
        <taxon>Betaproteobacteria</taxon>
        <taxon>Burkholderiales</taxon>
        <taxon>Rivibacter</taxon>
    </lineage>
</organism>
<protein>
    <recommendedName>
        <fullName evidence="5 6">Urease subunit alpha</fullName>
        <ecNumber evidence="5 6">3.5.1.5</ecNumber>
    </recommendedName>
    <alternativeName>
        <fullName evidence="5">Urea amidohydrolase subunit alpha</fullName>
    </alternativeName>
</protein>
<keyword evidence="5 10" id="KW-0963">Cytoplasm</keyword>
<dbReference type="PROSITE" id="PS00145">
    <property type="entry name" value="UREASE_2"/>
    <property type="match status" value="1"/>
</dbReference>
<evidence type="ECO:0000256" key="12">
    <source>
        <dbReference type="RuleBase" id="RU004158"/>
    </source>
</evidence>
<dbReference type="InterPro" id="IPR011612">
    <property type="entry name" value="Urease_alpha_N_dom"/>
</dbReference>
<evidence type="ECO:0000256" key="5">
    <source>
        <dbReference type="HAMAP-Rule" id="MF_01953"/>
    </source>
</evidence>
<dbReference type="SUPFAM" id="SSF51556">
    <property type="entry name" value="Metallo-dependent hydrolases"/>
    <property type="match status" value="1"/>
</dbReference>
<dbReference type="GO" id="GO:0005737">
    <property type="term" value="C:cytoplasm"/>
    <property type="evidence" value="ECO:0007669"/>
    <property type="project" value="UniProtKB-SubCell"/>
</dbReference>
<evidence type="ECO:0000313" key="14">
    <source>
        <dbReference type="EMBL" id="RZU02358.1"/>
    </source>
</evidence>
<comment type="caution">
    <text evidence="14">The sequence shown here is derived from an EMBL/GenBank/DDBJ whole genome shotgun (WGS) entry which is preliminary data.</text>
</comment>
<evidence type="ECO:0000256" key="7">
    <source>
        <dbReference type="PIRSR" id="PIRSR611612-50"/>
    </source>
</evidence>
<dbReference type="InterPro" id="IPR017950">
    <property type="entry name" value="Urease_AS"/>
</dbReference>
<evidence type="ECO:0000256" key="9">
    <source>
        <dbReference type="PIRSR" id="PIRSR611612-52"/>
    </source>
</evidence>
<dbReference type="PRINTS" id="PR01752">
    <property type="entry name" value="UREASE"/>
</dbReference>
<dbReference type="InterPro" id="IPR005848">
    <property type="entry name" value="Urease_asu"/>
</dbReference>
<dbReference type="Gene3D" id="2.30.40.10">
    <property type="entry name" value="Urease, subunit C, domain 1"/>
    <property type="match status" value="1"/>
</dbReference>
<feature type="binding site" description="via carbamate group" evidence="5 8">
    <location>
        <position position="223"/>
    </location>
    <ligand>
        <name>Ni(2+)</name>
        <dbReference type="ChEBI" id="CHEBI:49786"/>
        <label>2</label>
    </ligand>
</feature>
<dbReference type="EC" id="3.5.1.5" evidence="5 6"/>
<dbReference type="Proteomes" id="UP000293671">
    <property type="component" value="Unassembled WGS sequence"/>
</dbReference>
<feature type="binding site" evidence="5 8">
    <location>
        <position position="140"/>
    </location>
    <ligand>
        <name>Ni(2+)</name>
        <dbReference type="ChEBI" id="CHEBI:49786"/>
        <label>1</label>
    </ligand>
</feature>
<feature type="binding site" evidence="5 8">
    <location>
        <position position="252"/>
    </location>
    <ligand>
        <name>Ni(2+)</name>
        <dbReference type="ChEBI" id="CHEBI:49786"/>
        <label>2</label>
    </ligand>
</feature>
<dbReference type="GO" id="GO:0009039">
    <property type="term" value="F:urease activity"/>
    <property type="evidence" value="ECO:0007669"/>
    <property type="project" value="UniProtKB-UniRule"/>
</dbReference>
<dbReference type="AlphaFoldDB" id="A0A4Q7W0F5"/>
<dbReference type="EMBL" id="SHKP01000004">
    <property type="protein sequence ID" value="RZU02358.1"/>
    <property type="molecule type" value="Genomic_DNA"/>
</dbReference>
<dbReference type="Pfam" id="PF01979">
    <property type="entry name" value="Amidohydro_1"/>
    <property type="match status" value="1"/>
</dbReference>
<proteinExistence type="inferred from homology"/>
<evidence type="ECO:0000313" key="15">
    <source>
        <dbReference type="Proteomes" id="UP000293671"/>
    </source>
</evidence>
<evidence type="ECO:0000256" key="11">
    <source>
        <dbReference type="RuleBase" id="RU000510"/>
    </source>
</evidence>
<feature type="domain" description="Urease" evidence="13">
    <location>
        <begin position="135"/>
        <end position="573"/>
    </location>
</feature>
<dbReference type="InterPro" id="IPR050112">
    <property type="entry name" value="Urease_alpha_subunit"/>
</dbReference>
<feature type="active site" description="Proton donor" evidence="5 9">
    <location>
        <position position="326"/>
    </location>
</feature>
<keyword evidence="4 5" id="KW-0378">Hydrolase</keyword>
<reference evidence="14 15" key="1">
    <citation type="submission" date="2019-02" db="EMBL/GenBank/DDBJ databases">
        <title>Genomic Encyclopedia of Type Strains, Phase IV (KMG-IV): sequencing the most valuable type-strain genomes for metagenomic binning, comparative biology and taxonomic classification.</title>
        <authorList>
            <person name="Goeker M."/>
        </authorList>
    </citation>
    <scope>NUCLEOTIDE SEQUENCE [LARGE SCALE GENOMIC DNA]</scope>
    <source>
        <strain evidence="14 15">DSM 19570</strain>
    </source>
</reference>
<keyword evidence="15" id="KW-1185">Reference proteome</keyword>
<dbReference type="PANTHER" id="PTHR43440:SF1">
    <property type="entry name" value="UREASE"/>
    <property type="match status" value="1"/>
</dbReference>
<dbReference type="PROSITE" id="PS51368">
    <property type="entry name" value="UREASE_3"/>
    <property type="match status" value="1"/>
</dbReference>
<comment type="pathway">
    <text evidence="1 5">Nitrogen metabolism; urea degradation; CO(2) and NH(3) from urea (urease route): step 1/1.</text>
</comment>
<keyword evidence="2 5" id="KW-0533">Nickel</keyword>
<dbReference type="CDD" id="cd00375">
    <property type="entry name" value="Urease_alpha"/>
    <property type="match status" value="1"/>
</dbReference>
<comment type="subunit">
    <text evidence="5">Heterotrimer of UreA (gamma), UreB (beta) and UreC (alpha) subunits. Three heterotrimers associate to form the active enzyme.</text>
</comment>
<name>A0A4Q7W0F5_9BURK</name>
<evidence type="ECO:0000256" key="1">
    <source>
        <dbReference type="ARBA" id="ARBA00004897"/>
    </source>
</evidence>
<feature type="modified residue" description="N6-carboxylysine" evidence="5 7">
    <location>
        <position position="223"/>
    </location>
</feature>
<dbReference type="InterPro" id="IPR006680">
    <property type="entry name" value="Amidohydro-rel"/>
</dbReference>
<dbReference type="SUPFAM" id="SSF51338">
    <property type="entry name" value="Composite domain of metallo-dependent hydrolases"/>
    <property type="match status" value="2"/>
</dbReference>
<comment type="cofactor">
    <cofactor evidence="5 8 11">
        <name>Ni cation</name>
        <dbReference type="ChEBI" id="CHEBI:25516"/>
    </cofactor>
    <text evidence="5 8 11">Binds 2 nickel ions per subunit.</text>
</comment>
<dbReference type="InterPro" id="IPR029754">
    <property type="entry name" value="Urease_Ni-bd"/>
</dbReference>
<keyword evidence="3 5" id="KW-0479">Metal-binding</keyword>
<comment type="subcellular location">
    <subcellularLocation>
        <location evidence="5 10">Cytoplasm</location>
    </subcellularLocation>
</comment>
<feature type="binding site" evidence="5 8">
    <location>
        <position position="278"/>
    </location>
    <ligand>
        <name>Ni(2+)</name>
        <dbReference type="ChEBI" id="CHEBI:49786"/>
        <label>2</label>
    </ligand>
</feature>
<dbReference type="InterPro" id="IPR017951">
    <property type="entry name" value="Urease_asu_c"/>
</dbReference>
<evidence type="ECO:0000256" key="3">
    <source>
        <dbReference type="ARBA" id="ARBA00022723"/>
    </source>
</evidence>
<evidence type="ECO:0000256" key="10">
    <source>
        <dbReference type="PROSITE-ProRule" id="PRU00700"/>
    </source>
</evidence>
<feature type="binding site" evidence="5 8">
    <location>
        <position position="142"/>
    </location>
    <ligand>
        <name>Ni(2+)</name>
        <dbReference type="ChEBI" id="CHEBI:49786"/>
        <label>1</label>
    </ligand>
</feature>
<dbReference type="GO" id="GO:0016151">
    <property type="term" value="F:nickel cation binding"/>
    <property type="evidence" value="ECO:0007669"/>
    <property type="project" value="UniProtKB-UniRule"/>
</dbReference>
<comment type="similarity">
    <text evidence="5 12">Belongs to the metallo-dependent hydrolases superfamily. Urease alpha subunit family.</text>
</comment>
<dbReference type="RefSeq" id="WP_130430127.1">
    <property type="nucleotide sequence ID" value="NZ_SHKP01000004.1"/>
</dbReference>
<evidence type="ECO:0000259" key="13">
    <source>
        <dbReference type="PROSITE" id="PS51368"/>
    </source>
</evidence>
<dbReference type="InterPro" id="IPR011059">
    <property type="entry name" value="Metal-dep_hydrolase_composite"/>
</dbReference>
<evidence type="ECO:0000256" key="4">
    <source>
        <dbReference type="ARBA" id="ARBA00022801"/>
    </source>
</evidence>
<feature type="binding site" evidence="5 8">
    <location>
        <position position="366"/>
    </location>
    <ligand>
        <name>Ni(2+)</name>
        <dbReference type="ChEBI" id="CHEBI:49786"/>
        <label>1</label>
    </ligand>
</feature>
<gene>
    <name evidence="5" type="primary">ureC</name>
    <name evidence="14" type="ORF">EV670_0381</name>
</gene>
<feature type="binding site" evidence="5 10">
    <location>
        <position position="225"/>
    </location>
    <ligand>
        <name>substrate</name>
    </ligand>
</feature>
<dbReference type="NCBIfam" id="TIGR01792">
    <property type="entry name" value="urease_alph"/>
    <property type="match status" value="1"/>
</dbReference>
<sequence>MVQRRAYAEMFGPTVGDRVRLADTELIVEVEADYTLRAGGYGEEVKFGGGKTIRDGMGQSQAVNGPGAMDAMDCVITNALIIDHWGIVKADVGLRGQRIAAIGKAGNPDVQPGVDIVIGPGTEIIAGEGMILTAGGIDSHIHFICPQQIEEALASGITTMLGGGTGPATGTFATTCTPGPENIARMLQAADAFPMNLGFLGKGNASRPEALRQQIEAGAIGLKLHEDWGTTPAAIDQCLAVAEETDTQVSIHSDTLNESGFVEDTMAATKGRTLCAFHTEGAGGGHAPDILRVVGEANFLPSSTNPTMPYTANTVDEHLDMLMVCHHLDAGIAEDLAFAESRIRRETIAAEDILHDLGAISMMSSDSQAMGRVGEVVLRTWQTAHKMKVQRGALAGDGDRNDNFRVKRYIAKYTINPAIANGIGHEVGSIEVGKWADLVLWRPAFFGVKPSLILKGGFIAHALMGDANASIPTPQPVHARPMFGAFGGALAKTSLSFVSQAALHSGEAAHHGLQKRLVAVKSCRSVTKTDMVHNAWLPKMEIDPQTYQVRADGQLLTCEPALVLPLAQRYFLF</sequence>
<dbReference type="HAMAP" id="MF_01953">
    <property type="entry name" value="Urease_alpha"/>
    <property type="match status" value="1"/>
</dbReference>
<dbReference type="PROSITE" id="PS01120">
    <property type="entry name" value="UREASE_1"/>
    <property type="match status" value="1"/>
</dbReference>
<dbReference type="PANTHER" id="PTHR43440">
    <property type="entry name" value="UREASE"/>
    <property type="match status" value="1"/>
</dbReference>
<evidence type="ECO:0000256" key="2">
    <source>
        <dbReference type="ARBA" id="ARBA00022596"/>
    </source>
</evidence>
<dbReference type="NCBIfam" id="NF009686">
    <property type="entry name" value="PRK13207.1"/>
    <property type="match status" value="1"/>
</dbReference>
<dbReference type="NCBIfam" id="NF009685">
    <property type="entry name" value="PRK13206.1"/>
    <property type="match status" value="1"/>
</dbReference>
<evidence type="ECO:0000256" key="8">
    <source>
        <dbReference type="PIRSR" id="PIRSR611612-51"/>
    </source>
</evidence>
<dbReference type="InterPro" id="IPR032466">
    <property type="entry name" value="Metal_Hydrolase"/>
</dbReference>
<dbReference type="OrthoDB" id="9802793at2"/>
<accession>A0A4Q7W0F5</accession>
<evidence type="ECO:0000256" key="6">
    <source>
        <dbReference type="NCBIfam" id="TIGR01792"/>
    </source>
</evidence>
<dbReference type="UniPathway" id="UPA00258">
    <property type="reaction ID" value="UER00370"/>
</dbReference>
<dbReference type="GO" id="GO:0043419">
    <property type="term" value="P:urea catabolic process"/>
    <property type="evidence" value="ECO:0007669"/>
    <property type="project" value="UniProtKB-UniRule"/>
</dbReference>
<comment type="catalytic activity">
    <reaction evidence="5 11">
        <text>urea + 2 H2O + H(+) = hydrogencarbonate + 2 NH4(+)</text>
        <dbReference type="Rhea" id="RHEA:20557"/>
        <dbReference type="ChEBI" id="CHEBI:15377"/>
        <dbReference type="ChEBI" id="CHEBI:15378"/>
        <dbReference type="ChEBI" id="CHEBI:16199"/>
        <dbReference type="ChEBI" id="CHEBI:17544"/>
        <dbReference type="ChEBI" id="CHEBI:28938"/>
        <dbReference type="EC" id="3.5.1.5"/>
    </reaction>
</comment>
<dbReference type="Gene3D" id="3.20.20.140">
    <property type="entry name" value="Metal-dependent hydrolases"/>
    <property type="match status" value="1"/>
</dbReference>
<feature type="binding site" description="via carbamate group" evidence="5 8">
    <location>
        <position position="223"/>
    </location>
    <ligand>
        <name>Ni(2+)</name>
        <dbReference type="ChEBI" id="CHEBI:49786"/>
        <label>1</label>
    </ligand>
</feature>
<dbReference type="Pfam" id="PF00449">
    <property type="entry name" value="Urease_alpha"/>
    <property type="match status" value="1"/>
</dbReference>
<comment type="PTM">
    <text evidence="5">Carboxylation allows a single lysine to coordinate two nickel ions.</text>
</comment>